<feature type="region of interest" description="Disordered" evidence="3">
    <location>
        <begin position="18"/>
        <end position="85"/>
    </location>
</feature>
<dbReference type="InterPro" id="IPR050557">
    <property type="entry name" value="RTX_toxin/Mannuronan_C5-epim"/>
</dbReference>
<protein>
    <recommendedName>
        <fullName evidence="5">Calcium-binding protein</fullName>
    </recommendedName>
</protein>
<dbReference type="InterPro" id="IPR018511">
    <property type="entry name" value="Hemolysin-typ_Ca-bd_CS"/>
</dbReference>
<accession>A0A382ZXI3</accession>
<comment type="subcellular location">
    <subcellularLocation>
        <location evidence="1">Secreted</location>
    </subcellularLocation>
</comment>
<feature type="non-terminal residue" evidence="4">
    <location>
        <position position="255"/>
    </location>
</feature>
<dbReference type="Pfam" id="PF00353">
    <property type="entry name" value="HemolysinCabind"/>
    <property type="match status" value="2"/>
</dbReference>
<dbReference type="GO" id="GO:0005509">
    <property type="term" value="F:calcium ion binding"/>
    <property type="evidence" value="ECO:0007669"/>
    <property type="project" value="InterPro"/>
</dbReference>
<proteinExistence type="predicted"/>
<organism evidence="4">
    <name type="scientific">marine metagenome</name>
    <dbReference type="NCBI Taxonomy" id="408172"/>
    <lineage>
        <taxon>unclassified sequences</taxon>
        <taxon>metagenomes</taxon>
        <taxon>ecological metagenomes</taxon>
    </lineage>
</organism>
<reference evidence="4" key="1">
    <citation type="submission" date="2018-05" db="EMBL/GenBank/DDBJ databases">
        <authorList>
            <person name="Lanie J.A."/>
            <person name="Ng W.-L."/>
            <person name="Kazmierczak K.M."/>
            <person name="Andrzejewski T.M."/>
            <person name="Davidsen T.M."/>
            <person name="Wayne K.J."/>
            <person name="Tettelin H."/>
            <person name="Glass J.I."/>
            <person name="Rusch D."/>
            <person name="Podicherti R."/>
            <person name="Tsui H.-C.T."/>
            <person name="Winkler M.E."/>
        </authorList>
    </citation>
    <scope>NUCLEOTIDE SEQUENCE</scope>
</reference>
<evidence type="ECO:0008006" key="5">
    <source>
        <dbReference type="Google" id="ProtNLM"/>
    </source>
</evidence>
<name>A0A382ZXI3_9ZZZZ</name>
<dbReference type="EMBL" id="UINC01187338">
    <property type="protein sequence ID" value="SVE00010.1"/>
    <property type="molecule type" value="Genomic_DNA"/>
</dbReference>
<dbReference type="InterPro" id="IPR011049">
    <property type="entry name" value="Serralysin-like_metalloprot_C"/>
</dbReference>
<evidence type="ECO:0000256" key="3">
    <source>
        <dbReference type="SAM" id="MobiDB-lite"/>
    </source>
</evidence>
<dbReference type="PRINTS" id="PR00313">
    <property type="entry name" value="CABNDNGRPT"/>
</dbReference>
<dbReference type="Gene3D" id="2.150.10.10">
    <property type="entry name" value="Serralysin-like metalloprotease, C-terminal"/>
    <property type="match status" value="1"/>
</dbReference>
<dbReference type="AlphaFoldDB" id="A0A382ZXI3"/>
<evidence type="ECO:0000256" key="1">
    <source>
        <dbReference type="ARBA" id="ARBA00004613"/>
    </source>
</evidence>
<gene>
    <name evidence="4" type="ORF">METZ01_LOCUS452864</name>
</gene>
<keyword evidence="2" id="KW-0964">Secreted</keyword>
<dbReference type="PANTHER" id="PTHR38340:SF1">
    <property type="entry name" value="S-LAYER PROTEIN"/>
    <property type="match status" value="1"/>
</dbReference>
<evidence type="ECO:0000256" key="2">
    <source>
        <dbReference type="ARBA" id="ARBA00022525"/>
    </source>
</evidence>
<dbReference type="GO" id="GO:0005576">
    <property type="term" value="C:extracellular region"/>
    <property type="evidence" value="ECO:0007669"/>
    <property type="project" value="UniProtKB-SubCell"/>
</dbReference>
<evidence type="ECO:0000313" key="4">
    <source>
        <dbReference type="EMBL" id="SVE00010.1"/>
    </source>
</evidence>
<sequence>EMEETFEKNLLSKYDDFTDANDLSDLSGDATDNTITGTDNQETIFGKAGDDTISGGAGDDVIFGDDGADTLSGGPGSDSLDGGAGNDKLIADEGNDVLDGGSGDDLIDLTNMTSFPEFISGGSGEDTLLMAGMSTKDITYDDNDSDGSPDYTGIDLQKVISLKETWSGQDAQGTATEEEGWRNRIESIEKIDLRDSQSAVNSSASTSKTPIDGFRLASTSVTLTDYLNSSASTTNEHKIYTTTSGTTLSANLVGG</sequence>
<dbReference type="PROSITE" id="PS00330">
    <property type="entry name" value="HEMOLYSIN_CALCIUM"/>
    <property type="match status" value="2"/>
</dbReference>
<feature type="compositionally biased region" description="Polar residues" evidence="3">
    <location>
        <begin position="30"/>
        <end position="43"/>
    </location>
</feature>
<feature type="non-terminal residue" evidence="4">
    <location>
        <position position="1"/>
    </location>
</feature>
<dbReference type="InterPro" id="IPR001343">
    <property type="entry name" value="Hemolysn_Ca-bd"/>
</dbReference>
<dbReference type="PANTHER" id="PTHR38340">
    <property type="entry name" value="S-LAYER PROTEIN"/>
    <property type="match status" value="1"/>
</dbReference>
<dbReference type="SUPFAM" id="SSF51120">
    <property type="entry name" value="beta-Roll"/>
    <property type="match status" value="1"/>
</dbReference>